<keyword evidence="1" id="KW-1133">Transmembrane helix</keyword>
<dbReference type="GeneID" id="16024804"/>
<dbReference type="AlphaFoldDB" id="S0AR99"/>
<evidence type="ECO:0000313" key="3">
    <source>
        <dbReference type="Proteomes" id="UP000014660"/>
    </source>
</evidence>
<evidence type="ECO:0000256" key="1">
    <source>
        <dbReference type="SAM" id="Phobius"/>
    </source>
</evidence>
<organism evidence="2 3">
    <name type="scientific">Ferroplasma acidarmanus Fer1</name>
    <dbReference type="NCBI Taxonomy" id="333146"/>
    <lineage>
        <taxon>Archaea</taxon>
        <taxon>Methanobacteriati</taxon>
        <taxon>Thermoplasmatota</taxon>
        <taxon>Thermoplasmata</taxon>
        <taxon>Thermoplasmatales</taxon>
        <taxon>Ferroplasmaceae</taxon>
        <taxon>Ferroplasma</taxon>
    </lineage>
</organism>
<reference evidence="2 3" key="1">
    <citation type="journal article" date="2007" name="Proc. Natl. Acad. Sci. U.S.A.">
        <title>Genome dynamics in a natural archaeal population.</title>
        <authorList>
            <person name="Allen E.E."/>
            <person name="Tyson G.W."/>
            <person name="Whitaker R.J."/>
            <person name="Detter J.C."/>
            <person name="Richardson P.M."/>
            <person name="Banfield J.F."/>
        </authorList>
    </citation>
    <scope>NUCLEOTIDE SEQUENCE [LARGE SCALE GENOMIC DNA]</scope>
    <source>
        <strain evidence="3">fer1</strain>
    </source>
</reference>
<dbReference type="HOGENOM" id="CLU_1323976_0_0_2"/>
<accession>S0AR99</accession>
<dbReference type="EMBL" id="CP004145">
    <property type="protein sequence ID" value="AGO60625.1"/>
    <property type="molecule type" value="Genomic_DNA"/>
</dbReference>
<protein>
    <submittedName>
        <fullName evidence="2">Uncharacterized protein</fullName>
    </submittedName>
</protein>
<gene>
    <name evidence="2" type="ORF">FACI_IFERC00001G0645</name>
</gene>
<proteinExistence type="predicted"/>
<dbReference type="KEGG" id="fac:FACI_IFERC01G0645"/>
<feature type="transmembrane region" description="Helical" evidence="1">
    <location>
        <begin position="127"/>
        <end position="154"/>
    </location>
</feature>
<keyword evidence="1" id="KW-0472">Membrane</keyword>
<sequence length="207" mass="22577">MDINQAIETAKSGIQKQFNVTEISIKSSNLKNGIWHINTSFILNNEQKYYSVNVNNDSGFIEDMNETKLSTGDAGSAPTLVTIAFVIQIIAVISYAIAFVVYAGFAIATASVSTYTSVTSVPSANPAIFSIDVLIIVLIVVFLILLLIDIYILRRIMKIRKFIRNGDYKSAYEKNTIAFGILALIFGGLLTGILLLVARDGLNQASN</sequence>
<keyword evidence="3" id="KW-1185">Reference proteome</keyword>
<feature type="transmembrane region" description="Helical" evidence="1">
    <location>
        <begin position="175"/>
        <end position="198"/>
    </location>
</feature>
<name>S0AR99_FERAC</name>
<keyword evidence="1" id="KW-0812">Transmembrane</keyword>
<feature type="transmembrane region" description="Helical" evidence="1">
    <location>
        <begin position="80"/>
        <end position="107"/>
    </location>
</feature>
<dbReference type="RefSeq" id="WP_019841456.1">
    <property type="nucleotide sequence ID" value="NC_021592.1"/>
</dbReference>
<dbReference type="Proteomes" id="UP000014660">
    <property type="component" value="Chromosome"/>
</dbReference>
<evidence type="ECO:0000313" key="2">
    <source>
        <dbReference type="EMBL" id="AGO60625.1"/>
    </source>
</evidence>